<evidence type="ECO:0000313" key="4">
    <source>
        <dbReference type="Proteomes" id="UP000289546"/>
    </source>
</evidence>
<reference evidence="3 4" key="1">
    <citation type="submission" date="2015-04" db="EMBL/GenBank/DDBJ databases">
        <title>Comparative genomics of rhizobia nodulating Arachis hypogaea in China.</title>
        <authorList>
            <person name="Li Y."/>
        </authorList>
    </citation>
    <scope>NUCLEOTIDE SEQUENCE [LARGE SCALE GENOMIC DNA]</scope>
    <source>
        <strain evidence="3 4">CCBAU 51757</strain>
    </source>
</reference>
<evidence type="ECO:0000256" key="1">
    <source>
        <dbReference type="SAM" id="SignalP"/>
    </source>
</evidence>
<dbReference type="Proteomes" id="UP000289546">
    <property type="component" value="Unassembled WGS sequence"/>
</dbReference>
<feature type="chain" id="PRO_5020870887" description="DUF7482 domain-containing protein" evidence="1">
    <location>
        <begin position="31"/>
        <end position="364"/>
    </location>
</feature>
<gene>
    <name evidence="3" type="ORF">XH99_29435</name>
</gene>
<name>A0A4Q0RXL5_9BRAD</name>
<dbReference type="InterPro" id="IPR055905">
    <property type="entry name" value="DUF7482"/>
</dbReference>
<protein>
    <recommendedName>
        <fullName evidence="2">DUF7482 domain-containing protein</fullName>
    </recommendedName>
</protein>
<dbReference type="EMBL" id="LBJQ01000089">
    <property type="protein sequence ID" value="RXH24191.1"/>
    <property type="molecule type" value="Genomic_DNA"/>
</dbReference>
<dbReference type="AlphaFoldDB" id="A0A4Q0RXL5"/>
<feature type="domain" description="DUF7482" evidence="2">
    <location>
        <begin position="162"/>
        <end position="314"/>
    </location>
</feature>
<sequence length="364" mass="38688">MESSKKRGRCICGSMMILVVSLSAPQGSLAASAPVDKRITKQFLTSGQVDLAREVVTLPLHRGRLSSGETVWFVLTDVSDFATSKKMGLTWAPSLAKAKDLTSTRVAEMDDSGNFTFKSGRIDFSPSQTLVAGEAPNFFPPRTARAGSVGDAHYSPLVRVTNDKDIVFNAPVIAFDVGPEKIAFCNGSPDYSVVTDSVASICPDKGTVDLKLRFGFANGKHLRYLSFDANSEESATLESSTFAPAESDILQSGATEVIYTIVNGNMGTKDPNRQGLDSAIKGEGPSLDILAHFTEISAGYSPMWDVRLAEWSTEAISQGQRKLITDGDDLEAKSASGLLVSPAGGAVKTTGNLVNCPVVGFTNE</sequence>
<dbReference type="Pfam" id="PF24298">
    <property type="entry name" value="DUF7482"/>
    <property type="match status" value="1"/>
</dbReference>
<feature type="signal peptide" evidence="1">
    <location>
        <begin position="1"/>
        <end position="30"/>
    </location>
</feature>
<organism evidence="3 4">
    <name type="scientific">Bradyrhizobium nanningense</name>
    <dbReference type="NCBI Taxonomy" id="1325118"/>
    <lineage>
        <taxon>Bacteria</taxon>
        <taxon>Pseudomonadati</taxon>
        <taxon>Pseudomonadota</taxon>
        <taxon>Alphaproteobacteria</taxon>
        <taxon>Hyphomicrobiales</taxon>
        <taxon>Nitrobacteraceae</taxon>
        <taxon>Bradyrhizobium</taxon>
    </lineage>
</organism>
<keyword evidence="4" id="KW-1185">Reference proteome</keyword>
<keyword evidence="1" id="KW-0732">Signal</keyword>
<accession>A0A4Q0RXL5</accession>
<dbReference type="RefSeq" id="WP_128921396.1">
    <property type="nucleotide sequence ID" value="NZ_LBJC01000028.1"/>
</dbReference>
<evidence type="ECO:0000313" key="3">
    <source>
        <dbReference type="EMBL" id="RXH24191.1"/>
    </source>
</evidence>
<evidence type="ECO:0000259" key="2">
    <source>
        <dbReference type="Pfam" id="PF24298"/>
    </source>
</evidence>
<dbReference type="OrthoDB" id="5173308at2"/>
<proteinExistence type="predicted"/>
<comment type="caution">
    <text evidence="3">The sequence shown here is derived from an EMBL/GenBank/DDBJ whole genome shotgun (WGS) entry which is preliminary data.</text>
</comment>